<feature type="region of interest" description="Disordered" evidence="18">
    <location>
        <begin position="584"/>
        <end position="611"/>
    </location>
</feature>
<evidence type="ECO:0000256" key="18">
    <source>
        <dbReference type="SAM" id="MobiDB-lite"/>
    </source>
</evidence>
<dbReference type="GO" id="GO:0006281">
    <property type="term" value="P:DNA repair"/>
    <property type="evidence" value="ECO:0007669"/>
    <property type="project" value="UniProtKB-KW"/>
</dbReference>
<keyword evidence="10" id="KW-0378">Hydrolase</keyword>
<dbReference type="GO" id="GO:0043047">
    <property type="term" value="F:single-stranded telomeric DNA binding"/>
    <property type="evidence" value="ECO:0007669"/>
    <property type="project" value="InterPro"/>
</dbReference>
<evidence type="ECO:0000256" key="13">
    <source>
        <dbReference type="ARBA" id="ARBA00023204"/>
    </source>
</evidence>
<evidence type="ECO:0000256" key="3">
    <source>
        <dbReference type="ARBA" id="ARBA00004574"/>
    </source>
</evidence>
<keyword evidence="12" id="KW-0238">DNA-binding</keyword>
<keyword evidence="13" id="KW-0234">DNA repair</keyword>
<dbReference type="SUPFAM" id="SSF50249">
    <property type="entry name" value="Nucleic acid-binding proteins"/>
    <property type="match status" value="1"/>
</dbReference>
<dbReference type="InterPro" id="IPR011084">
    <property type="entry name" value="DRMBL"/>
</dbReference>
<comment type="similarity">
    <text evidence="4">Belongs to the telombin family.</text>
</comment>
<name>A0AAE9E0C7_CAEBR</name>
<comment type="catalytic activity">
    <reaction evidence="1">
        <text>a beta-lactam + H2O = a substituted beta-amino acid</text>
        <dbReference type="Rhea" id="RHEA:20401"/>
        <dbReference type="ChEBI" id="CHEBI:15377"/>
        <dbReference type="ChEBI" id="CHEBI:35627"/>
        <dbReference type="ChEBI" id="CHEBI:140347"/>
        <dbReference type="EC" id="3.5.2.6"/>
    </reaction>
</comment>
<comment type="similarity">
    <text evidence="5">Belongs to the DNA repair metallo-beta-lactamase (DRMBL) family.</text>
</comment>
<dbReference type="FunFam" id="3.40.50.12650:FF:000013">
    <property type="entry name" value="MoRTal germline"/>
    <property type="match status" value="1"/>
</dbReference>
<evidence type="ECO:0000259" key="19">
    <source>
        <dbReference type="Pfam" id="PF07522"/>
    </source>
</evidence>
<dbReference type="GO" id="GO:0004518">
    <property type="term" value="F:nuclease activity"/>
    <property type="evidence" value="ECO:0007669"/>
    <property type="project" value="UniProtKB-KW"/>
</dbReference>
<keyword evidence="8" id="KW-0540">Nuclease</keyword>
<evidence type="ECO:0000256" key="4">
    <source>
        <dbReference type="ARBA" id="ARBA00008442"/>
    </source>
</evidence>
<dbReference type="AlphaFoldDB" id="A0AAE9E0C7"/>
<dbReference type="Gene3D" id="2.40.50.140">
    <property type="entry name" value="Nucleic acid-binding proteins"/>
    <property type="match status" value="1"/>
</dbReference>
<dbReference type="SUPFAM" id="SSF56281">
    <property type="entry name" value="Metallo-hydrolase/oxidoreductase"/>
    <property type="match status" value="1"/>
</dbReference>
<organism evidence="21 22">
    <name type="scientific">Caenorhabditis briggsae</name>
    <dbReference type="NCBI Taxonomy" id="6238"/>
    <lineage>
        <taxon>Eukaryota</taxon>
        <taxon>Metazoa</taxon>
        <taxon>Ecdysozoa</taxon>
        <taxon>Nematoda</taxon>
        <taxon>Chromadorea</taxon>
        <taxon>Rhabditida</taxon>
        <taxon>Rhabditina</taxon>
        <taxon>Rhabditomorpha</taxon>
        <taxon>Rhabditoidea</taxon>
        <taxon>Rhabditidae</taxon>
        <taxon>Peloderinae</taxon>
        <taxon>Caenorhabditis</taxon>
    </lineage>
</organism>
<dbReference type="FunFam" id="3.60.15.10:FF:000106">
    <property type="entry name" value="MoRTal germline"/>
    <property type="match status" value="1"/>
</dbReference>
<dbReference type="PANTHER" id="PTHR23240:SF26">
    <property type="entry name" value="5' EXONUCLEASE APOLLO"/>
    <property type="match status" value="1"/>
</dbReference>
<reference evidence="21 22" key="1">
    <citation type="submission" date="2022-05" db="EMBL/GenBank/DDBJ databases">
        <title>Chromosome-level reference genomes for two strains of Caenorhabditis briggsae: an improved platform for comparative genomics.</title>
        <authorList>
            <person name="Stevens L."/>
            <person name="Andersen E.C."/>
        </authorList>
    </citation>
    <scope>NUCLEOTIDE SEQUENCE [LARGE SCALE GENOMIC DNA]</scope>
    <source>
        <strain evidence="21">QX1410_ONT</strain>
        <tissue evidence="21">Whole-organism</tissue>
    </source>
</reference>
<dbReference type="GO" id="GO:0005634">
    <property type="term" value="C:nucleus"/>
    <property type="evidence" value="ECO:0007669"/>
    <property type="project" value="UniProtKB-SubCell"/>
</dbReference>
<evidence type="ECO:0000256" key="10">
    <source>
        <dbReference type="ARBA" id="ARBA00022801"/>
    </source>
</evidence>
<sequence>MSKLLEERLNACAKFDDNKYYTEFQSYYNIVAQVHSVVLTVRNVYVLRVWRGSSFGPKHLKERREAQMCHIDKEMFGSYIVPPDIQVMRIIERFGKSDLIEIVVYDDHIETVKKLKSLDFVAIKNVHAYVKGDNLTMTLHGGNGGKHDRGIWVVPENSVNLNFQRMKTQCAEWLLIVQSDPNEYREFGISDSDESNSDVTLIQKDLDENQIAKACNKIVIGDHISVDYFQQSSKCNYHFLTHAHSEHCRGINAKFPHKVYCSKETAKILNLIVGEPLPEDTIQPLDLNIPYKFENFQVTAIDANHCPGAVMFVFQGPLIDEIAGGPILCTGDFRAEASYMRQFENEKLGWVKDISFARIYLDNTYFSVDVAFTSREISEQLLQKEIMNHPDADIVLPLHQLGQERIIENLSYRIYEPIFVYPEKLAIGKVLGFFYEYGIANQKRQIQVVEKREWTMPDALGKPIIVIEVTQVDHLYGGVSESDPNIRVPYSDHSSREEILKFLECFQFNEIYPTSKSYSKAEFKTMMQAGKTFTEKNLEKQLELHSFVEKTPEIRIPGRFHRSDYPEGEWRDDQEEYMVGDLDEWEEGPPETVPEPMVRRKNLKRRRIKSI</sequence>
<dbReference type="EC" id="3.5.2.6" evidence="6"/>
<dbReference type="Proteomes" id="UP000827892">
    <property type="component" value="Chromosome I"/>
</dbReference>
<evidence type="ECO:0000256" key="14">
    <source>
        <dbReference type="ARBA" id="ARBA00023242"/>
    </source>
</evidence>
<dbReference type="GO" id="GO:0000781">
    <property type="term" value="C:chromosome, telomeric region"/>
    <property type="evidence" value="ECO:0007669"/>
    <property type="project" value="UniProtKB-SubCell"/>
</dbReference>
<dbReference type="PANTHER" id="PTHR23240">
    <property type="entry name" value="DNA CROSS-LINK REPAIR PROTEIN PSO2/SNM1-RELATED"/>
    <property type="match status" value="1"/>
</dbReference>
<gene>
    <name evidence="21" type="ORF">L3Y34_016759</name>
</gene>
<evidence type="ECO:0000256" key="17">
    <source>
        <dbReference type="ARBA" id="ARBA00042738"/>
    </source>
</evidence>
<evidence type="ECO:0000256" key="15">
    <source>
        <dbReference type="ARBA" id="ARBA00039555"/>
    </source>
</evidence>
<feature type="compositionally biased region" description="Basic residues" evidence="18">
    <location>
        <begin position="599"/>
        <end position="611"/>
    </location>
</feature>
<dbReference type="FunFam" id="2.40.50.140:FF:000635">
    <property type="entry name" value="MoRTal germline"/>
    <property type="match status" value="1"/>
</dbReference>
<dbReference type="InterPro" id="IPR012340">
    <property type="entry name" value="NA-bd_OB-fold"/>
</dbReference>
<comment type="subcellular location">
    <subcellularLocation>
        <location evidence="3">Chromosome</location>
        <location evidence="3">Telomere</location>
    </subcellularLocation>
    <subcellularLocation>
        <location evidence="2">Nucleus</location>
    </subcellularLocation>
</comment>
<accession>A0AAE9E0C7</accession>
<dbReference type="Gene3D" id="3.60.15.10">
    <property type="entry name" value="Ribonuclease Z/Hydroxyacylglutathione hydrolase-like"/>
    <property type="match status" value="1"/>
</dbReference>
<evidence type="ECO:0000313" key="22">
    <source>
        <dbReference type="Proteomes" id="UP000827892"/>
    </source>
</evidence>
<dbReference type="InterPro" id="IPR032042">
    <property type="entry name" value="POT1PC"/>
</dbReference>
<protein>
    <recommendedName>
        <fullName evidence="15">5' exonuclease Apollo</fullName>
        <ecNumber evidence="6">3.5.2.6</ecNumber>
    </recommendedName>
    <alternativeName>
        <fullName evidence="16">DNA cross-link repair 1B protein</fullName>
    </alternativeName>
    <alternativeName>
        <fullName evidence="17">SNM1 homolog B</fullName>
    </alternativeName>
</protein>
<proteinExistence type="inferred from homology"/>
<keyword evidence="9" id="KW-0227">DNA damage</keyword>
<feature type="domain" description="DNA repair metallo-beta-lactamase" evidence="19">
    <location>
        <begin position="486"/>
        <end position="515"/>
    </location>
</feature>
<evidence type="ECO:0000259" key="20">
    <source>
        <dbReference type="Pfam" id="PF16686"/>
    </source>
</evidence>
<evidence type="ECO:0000313" key="21">
    <source>
        <dbReference type="EMBL" id="ULU14499.1"/>
    </source>
</evidence>
<evidence type="ECO:0000256" key="8">
    <source>
        <dbReference type="ARBA" id="ARBA00022722"/>
    </source>
</evidence>
<dbReference type="EMBL" id="CP090891">
    <property type="protein sequence ID" value="ULU14499.1"/>
    <property type="molecule type" value="Genomic_DNA"/>
</dbReference>
<dbReference type="Gene3D" id="3.40.50.12650">
    <property type="match status" value="1"/>
</dbReference>
<dbReference type="InterPro" id="IPR036866">
    <property type="entry name" value="RibonucZ/Hydroxyglut_hydro"/>
</dbReference>
<keyword evidence="11" id="KW-0779">Telomere</keyword>
<evidence type="ECO:0000256" key="9">
    <source>
        <dbReference type="ARBA" id="ARBA00022763"/>
    </source>
</evidence>
<feature type="domain" description="Protection of telomeres protein 1 ssDNA-binding" evidence="20">
    <location>
        <begin position="20"/>
        <end position="173"/>
    </location>
</feature>
<evidence type="ECO:0000256" key="11">
    <source>
        <dbReference type="ARBA" id="ARBA00022895"/>
    </source>
</evidence>
<evidence type="ECO:0000256" key="7">
    <source>
        <dbReference type="ARBA" id="ARBA00022454"/>
    </source>
</evidence>
<evidence type="ECO:0000256" key="16">
    <source>
        <dbReference type="ARBA" id="ARBA00041693"/>
    </source>
</evidence>
<evidence type="ECO:0000256" key="2">
    <source>
        <dbReference type="ARBA" id="ARBA00004123"/>
    </source>
</evidence>
<dbReference type="Pfam" id="PF16686">
    <property type="entry name" value="POT1PC"/>
    <property type="match status" value="1"/>
</dbReference>
<keyword evidence="14" id="KW-0539">Nucleus</keyword>
<evidence type="ECO:0000256" key="5">
    <source>
        <dbReference type="ARBA" id="ARBA00010304"/>
    </source>
</evidence>
<evidence type="ECO:0000256" key="1">
    <source>
        <dbReference type="ARBA" id="ARBA00001526"/>
    </source>
</evidence>
<dbReference type="GO" id="GO:0008800">
    <property type="term" value="F:beta-lactamase activity"/>
    <property type="evidence" value="ECO:0007669"/>
    <property type="project" value="UniProtKB-EC"/>
</dbReference>
<evidence type="ECO:0000256" key="6">
    <source>
        <dbReference type="ARBA" id="ARBA00012865"/>
    </source>
</evidence>
<keyword evidence="7" id="KW-0158">Chromosome</keyword>
<evidence type="ECO:0000256" key="12">
    <source>
        <dbReference type="ARBA" id="ARBA00023125"/>
    </source>
</evidence>
<dbReference type="Pfam" id="PF07522">
    <property type="entry name" value="DRMBL"/>
    <property type="match status" value="1"/>
</dbReference>